<protein>
    <submittedName>
        <fullName evidence="1">Uncharacterized protein</fullName>
    </submittedName>
</protein>
<dbReference type="AlphaFoldDB" id="A0AAE1GES7"/>
<sequence length="77" mass="8681">MRIKAVSSTKIESERKYAQQCVALLLLHNNLKEKLVSFIRKEGEGVCLTPQRCLFDTTKVSVGHHKGVKQTPLKVFA</sequence>
<dbReference type="Proteomes" id="UP001286313">
    <property type="component" value="Unassembled WGS sequence"/>
</dbReference>
<accession>A0AAE1GES7</accession>
<gene>
    <name evidence="1" type="ORF">Pcinc_005529</name>
</gene>
<reference evidence="1" key="1">
    <citation type="submission" date="2023-10" db="EMBL/GenBank/DDBJ databases">
        <title>Genome assemblies of two species of porcelain crab, Petrolisthes cinctipes and Petrolisthes manimaculis (Anomura: Porcellanidae).</title>
        <authorList>
            <person name="Angst P."/>
        </authorList>
    </citation>
    <scope>NUCLEOTIDE SEQUENCE</scope>
    <source>
        <strain evidence="1">PB745_01</strain>
        <tissue evidence="1">Gill</tissue>
    </source>
</reference>
<evidence type="ECO:0000313" key="1">
    <source>
        <dbReference type="EMBL" id="KAK3890555.1"/>
    </source>
</evidence>
<evidence type="ECO:0000313" key="2">
    <source>
        <dbReference type="Proteomes" id="UP001286313"/>
    </source>
</evidence>
<proteinExistence type="predicted"/>
<comment type="caution">
    <text evidence="1">The sequence shown here is derived from an EMBL/GenBank/DDBJ whole genome shotgun (WGS) entry which is preliminary data.</text>
</comment>
<name>A0AAE1GES7_PETCI</name>
<organism evidence="1 2">
    <name type="scientific">Petrolisthes cinctipes</name>
    <name type="common">Flat porcelain crab</name>
    <dbReference type="NCBI Taxonomy" id="88211"/>
    <lineage>
        <taxon>Eukaryota</taxon>
        <taxon>Metazoa</taxon>
        <taxon>Ecdysozoa</taxon>
        <taxon>Arthropoda</taxon>
        <taxon>Crustacea</taxon>
        <taxon>Multicrustacea</taxon>
        <taxon>Malacostraca</taxon>
        <taxon>Eumalacostraca</taxon>
        <taxon>Eucarida</taxon>
        <taxon>Decapoda</taxon>
        <taxon>Pleocyemata</taxon>
        <taxon>Anomura</taxon>
        <taxon>Galatheoidea</taxon>
        <taxon>Porcellanidae</taxon>
        <taxon>Petrolisthes</taxon>
    </lineage>
</organism>
<dbReference type="EMBL" id="JAWQEG010000411">
    <property type="protein sequence ID" value="KAK3890555.1"/>
    <property type="molecule type" value="Genomic_DNA"/>
</dbReference>
<keyword evidence="2" id="KW-1185">Reference proteome</keyword>